<reference evidence="1 2" key="1">
    <citation type="submission" date="2019-02" db="EMBL/GenBank/DDBJ databases">
        <title>Deep-cultivation of Planctomycetes and their phenomic and genomic characterization uncovers novel biology.</title>
        <authorList>
            <person name="Wiegand S."/>
            <person name="Jogler M."/>
            <person name="Boedeker C."/>
            <person name="Pinto D."/>
            <person name="Vollmers J."/>
            <person name="Rivas-Marin E."/>
            <person name="Kohn T."/>
            <person name="Peeters S.H."/>
            <person name="Heuer A."/>
            <person name="Rast P."/>
            <person name="Oberbeckmann S."/>
            <person name="Bunk B."/>
            <person name="Jeske O."/>
            <person name="Meyerdierks A."/>
            <person name="Storesund J.E."/>
            <person name="Kallscheuer N."/>
            <person name="Luecker S."/>
            <person name="Lage O.M."/>
            <person name="Pohl T."/>
            <person name="Merkel B.J."/>
            <person name="Hornburger P."/>
            <person name="Mueller R.-W."/>
            <person name="Bruemmer F."/>
            <person name="Labrenz M."/>
            <person name="Spormann A.M."/>
            <person name="Op den Camp H."/>
            <person name="Overmann J."/>
            <person name="Amann R."/>
            <person name="Jetten M.S.M."/>
            <person name="Mascher T."/>
            <person name="Medema M.H."/>
            <person name="Devos D.P."/>
            <person name="Kaster A.-K."/>
            <person name="Ovreas L."/>
            <person name="Rohde M."/>
            <person name="Galperin M.Y."/>
            <person name="Jogler C."/>
        </authorList>
    </citation>
    <scope>NUCLEOTIDE SEQUENCE [LARGE SCALE GENOMIC DNA]</scope>
    <source>
        <strain evidence="1 2">V22</strain>
    </source>
</reference>
<dbReference type="RefSeq" id="WP_145264920.1">
    <property type="nucleotide sequence ID" value="NZ_CP036316.1"/>
</dbReference>
<dbReference type="Pfam" id="PF07610">
    <property type="entry name" value="DUF1573"/>
    <property type="match status" value="1"/>
</dbReference>
<dbReference type="KEGG" id="chya:V22_33590"/>
<accession>A0A517TCJ5</accession>
<gene>
    <name evidence="1" type="ORF">V22_33590</name>
</gene>
<dbReference type="EMBL" id="CP036316">
    <property type="protein sequence ID" value="QDT66095.1"/>
    <property type="molecule type" value="Genomic_DNA"/>
</dbReference>
<dbReference type="PANTHER" id="PTHR37833">
    <property type="entry name" value="LIPOPROTEIN-RELATED"/>
    <property type="match status" value="1"/>
</dbReference>
<dbReference type="PROSITE" id="PS51257">
    <property type="entry name" value="PROKAR_LIPOPROTEIN"/>
    <property type="match status" value="1"/>
</dbReference>
<evidence type="ECO:0000313" key="2">
    <source>
        <dbReference type="Proteomes" id="UP000319976"/>
    </source>
</evidence>
<evidence type="ECO:0008006" key="3">
    <source>
        <dbReference type="Google" id="ProtNLM"/>
    </source>
</evidence>
<evidence type="ECO:0000313" key="1">
    <source>
        <dbReference type="EMBL" id="QDT66095.1"/>
    </source>
</evidence>
<protein>
    <recommendedName>
        <fullName evidence="3">DUF1573 domain-containing protein</fullName>
    </recommendedName>
</protein>
<dbReference type="InterPro" id="IPR013783">
    <property type="entry name" value="Ig-like_fold"/>
</dbReference>
<dbReference type="InterPro" id="IPR011467">
    <property type="entry name" value="DUF1573"/>
</dbReference>
<dbReference type="PANTHER" id="PTHR37833:SF1">
    <property type="entry name" value="SIGNAL PEPTIDE PROTEIN"/>
    <property type="match status" value="1"/>
</dbReference>
<sequence>MIQLLRQNAIPCLLILGFVLIGCNQSKKPTPSEGGSGMVEAGAESGSDLYIDAPPGVVEVDNIYDFGDMRLGETLSHDFVVKNVGKGPLRLGEPQTTCKCTVANTVDDAIPPGGEASIKLEWTPKAPSEEFSQMARIPVIDHPDFNVIQLMVKGRVDEQLRVEPPGVWQLGEVPGDQPVDVSGQIYSTIIGDFEVKSFESDSGFVEASFKKLSPERLKELHPEAKNGYEINATVLPKKEIGNFREELVVKTSLEDAEEINLVIRGDRTGPIRFVPKPGVKWYPEARAVSMGDFQSSKGATAEVNLFVGGMDEETPFEITKVETTADYVDLELIPQPKLSNPKRQRHLLKFIVKPGAPIISHFKKGAVKVTAHTNHPLVEQIKFFVEMRVTPG</sequence>
<dbReference type="Proteomes" id="UP000319976">
    <property type="component" value="Chromosome"/>
</dbReference>
<dbReference type="AlphaFoldDB" id="A0A517TCJ5"/>
<dbReference type="Gene3D" id="2.60.40.10">
    <property type="entry name" value="Immunoglobulins"/>
    <property type="match status" value="1"/>
</dbReference>
<proteinExistence type="predicted"/>
<dbReference type="OrthoDB" id="215317at2"/>
<name>A0A517TCJ5_9PLAN</name>
<organism evidence="1 2">
    <name type="scientific">Calycomorphotria hydatis</name>
    <dbReference type="NCBI Taxonomy" id="2528027"/>
    <lineage>
        <taxon>Bacteria</taxon>
        <taxon>Pseudomonadati</taxon>
        <taxon>Planctomycetota</taxon>
        <taxon>Planctomycetia</taxon>
        <taxon>Planctomycetales</taxon>
        <taxon>Planctomycetaceae</taxon>
        <taxon>Calycomorphotria</taxon>
    </lineage>
</organism>
<keyword evidence="2" id="KW-1185">Reference proteome</keyword>